<comment type="caution">
    <text evidence="2">The sequence shown here is derived from an EMBL/GenBank/DDBJ whole genome shotgun (WGS) entry which is preliminary data.</text>
</comment>
<dbReference type="PANTHER" id="PTHR21381">
    <property type="entry name" value="ZGC:162297"/>
    <property type="match status" value="1"/>
</dbReference>
<dbReference type="SUPFAM" id="SSF51366">
    <property type="entry name" value="Ribulose-phoshate binding barrel"/>
    <property type="match status" value="1"/>
</dbReference>
<gene>
    <name evidence="2" type="ORF">GT747_13210</name>
</gene>
<dbReference type="Proteomes" id="UP000474718">
    <property type="component" value="Unassembled WGS sequence"/>
</dbReference>
<dbReference type="PANTHER" id="PTHR21381:SF3">
    <property type="entry name" value="SGC REGION PROTEIN SGCQ-RELATED"/>
    <property type="match status" value="1"/>
</dbReference>
<protein>
    <submittedName>
        <fullName evidence="2">Membrane biogenesis protein</fullName>
    </submittedName>
</protein>
<dbReference type="EMBL" id="WWVX01000009">
    <property type="protein sequence ID" value="MZL70710.1"/>
    <property type="molecule type" value="Genomic_DNA"/>
</dbReference>
<organism evidence="2 3">
    <name type="scientific">Bittarella massiliensis</name>
    <name type="common">ex Durand et al. 2017</name>
    <dbReference type="NCBI Taxonomy" id="1720313"/>
    <lineage>
        <taxon>Bacteria</taxon>
        <taxon>Bacillati</taxon>
        <taxon>Bacillota</taxon>
        <taxon>Clostridia</taxon>
        <taxon>Eubacteriales</taxon>
        <taxon>Oscillospiraceae</taxon>
        <taxon>Bittarella (ex Durand et al. 2017)</taxon>
    </lineage>
</organism>
<dbReference type="InterPro" id="IPR011060">
    <property type="entry name" value="RibuloseP-bd_barrel"/>
</dbReference>
<dbReference type="Pfam" id="PF03437">
    <property type="entry name" value="BtpA"/>
    <property type="match status" value="1"/>
</dbReference>
<comment type="similarity">
    <text evidence="1">Belongs to the BtpA family.</text>
</comment>
<keyword evidence="3" id="KW-1185">Reference proteome</keyword>
<evidence type="ECO:0000313" key="3">
    <source>
        <dbReference type="Proteomes" id="UP000474718"/>
    </source>
</evidence>
<name>A0ABW9WY36_9FIRM</name>
<evidence type="ECO:0000313" key="2">
    <source>
        <dbReference type="EMBL" id="MZL70710.1"/>
    </source>
</evidence>
<dbReference type="InterPro" id="IPR005137">
    <property type="entry name" value="BtpA"/>
</dbReference>
<sequence length="251" mass="26979">MAMQKNSRFLSLFSASKPILGMLHLKGDTPEETVERAMRELDTLLENGVDGVIVEDYYGTADEVEQVLARIAAERPQAVRGVNVLHDLDRAFALAGAYGAQFIQWDSVAGHLKPEDEPAFAEHLAALRADSSACLLGGVRFKYQPYLSGRPLEEDMELALDRCDGIVVTGAGTGLDTGLEKIQAFGRLIAGRVPLIVGAGLTAVTAAEQLALADGAIVGSYFKEDHNAENELCPAHVADFMAAVRQARNIQ</sequence>
<proteinExistence type="inferred from homology"/>
<reference evidence="2 3" key="1">
    <citation type="journal article" date="2019" name="Nat. Med.">
        <title>A library of human gut bacterial isolates paired with longitudinal multiomics data enables mechanistic microbiome research.</title>
        <authorList>
            <person name="Poyet M."/>
            <person name="Groussin M."/>
            <person name="Gibbons S.M."/>
            <person name="Avila-Pacheco J."/>
            <person name="Jiang X."/>
            <person name="Kearney S.M."/>
            <person name="Perrotta A.R."/>
            <person name="Berdy B."/>
            <person name="Zhao S."/>
            <person name="Lieberman T.D."/>
            <person name="Swanson P.K."/>
            <person name="Smith M."/>
            <person name="Roesemann S."/>
            <person name="Alexander J.E."/>
            <person name="Rich S.A."/>
            <person name="Livny J."/>
            <person name="Vlamakis H."/>
            <person name="Clish C."/>
            <person name="Bullock K."/>
            <person name="Deik A."/>
            <person name="Scott J."/>
            <person name="Pierce K.A."/>
            <person name="Xavier R.J."/>
            <person name="Alm E.J."/>
        </authorList>
    </citation>
    <scope>NUCLEOTIDE SEQUENCE [LARGE SCALE GENOMIC DNA]</scope>
    <source>
        <strain evidence="2 3">BIOML-A2</strain>
    </source>
</reference>
<evidence type="ECO:0000256" key="1">
    <source>
        <dbReference type="ARBA" id="ARBA00006007"/>
    </source>
</evidence>
<accession>A0ABW9WY36</accession>